<reference evidence="4" key="1">
    <citation type="journal article" date="2010" name="Nat. Biotechnol.">
        <title>Draft genome sequence of the oilseed species Ricinus communis.</title>
        <authorList>
            <person name="Chan A.P."/>
            <person name="Crabtree J."/>
            <person name="Zhao Q."/>
            <person name="Lorenzi H."/>
            <person name="Orvis J."/>
            <person name="Puiu D."/>
            <person name="Melake-Berhan A."/>
            <person name="Jones K.M."/>
            <person name="Redman J."/>
            <person name="Chen G."/>
            <person name="Cahoon E.B."/>
            <person name="Gedil M."/>
            <person name="Stanke M."/>
            <person name="Haas B.J."/>
            <person name="Wortman J.R."/>
            <person name="Fraser-Liggett C.M."/>
            <person name="Ravel J."/>
            <person name="Rabinowicz P.D."/>
        </authorList>
    </citation>
    <scope>NUCLEOTIDE SEQUENCE [LARGE SCALE GENOMIC DNA]</scope>
    <source>
        <strain evidence="4">cv. Hale</strain>
    </source>
</reference>
<organism evidence="3 4">
    <name type="scientific">Ricinus communis</name>
    <name type="common">Castor bean</name>
    <dbReference type="NCBI Taxonomy" id="3988"/>
    <lineage>
        <taxon>Eukaryota</taxon>
        <taxon>Viridiplantae</taxon>
        <taxon>Streptophyta</taxon>
        <taxon>Embryophyta</taxon>
        <taxon>Tracheophyta</taxon>
        <taxon>Spermatophyta</taxon>
        <taxon>Magnoliopsida</taxon>
        <taxon>eudicotyledons</taxon>
        <taxon>Gunneridae</taxon>
        <taxon>Pentapetalae</taxon>
        <taxon>rosids</taxon>
        <taxon>fabids</taxon>
        <taxon>Malpighiales</taxon>
        <taxon>Euphorbiaceae</taxon>
        <taxon>Acalyphoideae</taxon>
        <taxon>Acalypheae</taxon>
        <taxon>Ricinus</taxon>
    </lineage>
</organism>
<dbReference type="STRING" id="3988.B9SF48"/>
<evidence type="ECO:0000256" key="1">
    <source>
        <dbReference type="ARBA" id="ARBA00001478"/>
    </source>
</evidence>
<comment type="catalytic activity">
    <reaction evidence="1">
        <text>[(1-&gt;4)-alpha-D-glucosyl](n) + ADP-alpha-D-glucose = [(1-&gt;4)-alpha-D-glucosyl](n+1) + ADP + H(+)</text>
        <dbReference type="Rhea" id="RHEA:18189"/>
        <dbReference type="Rhea" id="RHEA-COMP:9584"/>
        <dbReference type="Rhea" id="RHEA-COMP:9587"/>
        <dbReference type="ChEBI" id="CHEBI:15378"/>
        <dbReference type="ChEBI" id="CHEBI:15444"/>
        <dbReference type="ChEBI" id="CHEBI:57498"/>
        <dbReference type="ChEBI" id="CHEBI:456216"/>
        <dbReference type="EC" id="2.4.1.21"/>
    </reaction>
</comment>
<protein>
    <recommendedName>
        <fullName evidence="2">starch synthase</fullName>
        <ecNumber evidence="2">2.4.1.21</ecNumber>
    </recommendedName>
</protein>
<dbReference type="Proteomes" id="UP000008311">
    <property type="component" value="Unassembled WGS sequence"/>
</dbReference>
<dbReference type="eggNOG" id="ENOG502QQTU">
    <property type="taxonomic scope" value="Eukaryota"/>
</dbReference>
<dbReference type="SUPFAM" id="SSF53756">
    <property type="entry name" value="UDP-Glycosyltransferase/glycogen phosphorylase"/>
    <property type="match status" value="1"/>
</dbReference>
<evidence type="ECO:0000313" key="3">
    <source>
        <dbReference type="EMBL" id="EEF37825.1"/>
    </source>
</evidence>
<dbReference type="GO" id="GO:0009011">
    <property type="term" value="F:alpha-1,4-glucan glucosyltransferase (ADP-glucose donor) activity"/>
    <property type="evidence" value="ECO:0007669"/>
    <property type="project" value="UniProtKB-EC"/>
</dbReference>
<dbReference type="AlphaFoldDB" id="B9SF48"/>
<dbReference type="EMBL" id="EQ973941">
    <property type="protein sequence ID" value="EEF37825.1"/>
    <property type="molecule type" value="Genomic_DNA"/>
</dbReference>
<accession>B9SF48</accession>
<keyword evidence="4" id="KW-1185">Reference proteome</keyword>
<evidence type="ECO:0000256" key="2">
    <source>
        <dbReference type="ARBA" id="ARBA00012588"/>
    </source>
</evidence>
<dbReference type="PANTHER" id="PTHR46083:SF2">
    <property type="entry name" value="STARCH SYNTHASE 4, CHLOROPLASTIC_AMYLOPLASTIC-RELATED"/>
    <property type="match status" value="1"/>
</dbReference>
<name>B9SF48_RICCO</name>
<evidence type="ECO:0000313" key="4">
    <source>
        <dbReference type="Proteomes" id="UP000008311"/>
    </source>
</evidence>
<sequence>MVWEMLWLVLAKHCKKEDSSWKSFCLNMIACNMMYIQEFQRTAGLFSDIPLLFLICYGGVLNFLSLECPIFEFSSQGGRGLHSTLNFHAKKFIGILNGIDTDSWNPVTDTCLKVQYGANDLQGKAENKLPTRRLLGLSTADARQPLEGCITRLVPQKYKERWSWEVSIYFLAQAQLHHIQGINSLTLQCS</sequence>
<dbReference type="EC" id="2.4.1.21" evidence="2"/>
<gene>
    <name evidence="3" type="ORF">RCOM_1214090</name>
</gene>
<dbReference type="Gene3D" id="3.40.50.2000">
    <property type="entry name" value="Glycogen Phosphorylase B"/>
    <property type="match status" value="2"/>
</dbReference>
<dbReference type="PANTHER" id="PTHR46083">
    <property type="match status" value="1"/>
</dbReference>
<dbReference type="InParanoid" id="B9SF48"/>
<proteinExistence type="predicted"/>